<dbReference type="GO" id="GO:0005829">
    <property type="term" value="C:cytosol"/>
    <property type="evidence" value="ECO:0007669"/>
    <property type="project" value="TreeGrafter"/>
</dbReference>
<dbReference type="InterPro" id="IPR016181">
    <property type="entry name" value="Acyl_CoA_acyltransferase"/>
</dbReference>
<dbReference type="eggNOG" id="COG2905">
    <property type="taxonomic scope" value="Bacteria"/>
</dbReference>
<dbReference type="Pfam" id="PF21926">
    <property type="entry name" value="FeeM"/>
    <property type="match status" value="1"/>
</dbReference>
<evidence type="ECO:0000313" key="3">
    <source>
        <dbReference type="EMBL" id="EDM74486.1"/>
    </source>
</evidence>
<dbReference type="Gene3D" id="3.40.630.30">
    <property type="match status" value="1"/>
</dbReference>
<dbReference type="PANTHER" id="PTHR24567">
    <property type="entry name" value="CRP FAMILY TRANSCRIPTIONAL REGULATORY PROTEIN"/>
    <property type="match status" value="1"/>
</dbReference>
<dbReference type="InterPro" id="IPR054597">
    <property type="entry name" value="FeeM_cat"/>
</dbReference>
<evidence type="ECO:0000259" key="1">
    <source>
        <dbReference type="PROSITE" id="PS50042"/>
    </source>
</evidence>
<dbReference type="OrthoDB" id="5241243at2"/>
<evidence type="ECO:0000313" key="4">
    <source>
        <dbReference type="Proteomes" id="UP000005801"/>
    </source>
</evidence>
<sequence length="376" mass="41752">MTTDPHAYEAHLSTDAAEREAAYRLRYALYVERQKLFVDEADHERRTLSDAIDEHAALFVVTHQGEVVGTARLHWGGEGRFDAETRELFDIERFTDLIEESDIALGSRLLVHPDHRRGPVATLLQMTMLEHVVEQGTELVVADCEPHLVNVWSRLGHRPYGLAEHPQNGTLVRLALPIGDDRHPRAIGSPLAPVFERWTRPRMTARRLSARLARSNQVVSEAQDSQAFWASVEETLSLDRLAALLGQLDVDELDALLGNSHALSCAPESVLIRKGHSSRTLYVLLTGSLEVWDEGRRVAVVREPGAVVGEVALFSGNERMSDVLTGSEGARVLALSERNLDALIRAQGAGAAKFLLMLTRSLSTKLHERRASPEQQ</sequence>
<reference evidence="3 4" key="1">
    <citation type="submission" date="2007-06" db="EMBL/GenBank/DDBJ databases">
        <authorList>
            <person name="Shimkets L."/>
            <person name="Ferriera S."/>
            <person name="Johnson J."/>
            <person name="Kravitz S."/>
            <person name="Beeson K."/>
            <person name="Sutton G."/>
            <person name="Rogers Y.-H."/>
            <person name="Friedman R."/>
            <person name="Frazier M."/>
            <person name="Venter J.C."/>
        </authorList>
    </citation>
    <scope>NUCLEOTIDE SEQUENCE [LARGE SCALE GENOMIC DNA]</scope>
    <source>
        <strain evidence="3 4">SIR-1</strain>
    </source>
</reference>
<comment type="caution">
    <text evidence="3">The sequence shown here is derived from an EMBL/GenBank/DDBJ whole genome shotgun (WGS) entry which is preliminary data.</text>
</comment>
<feature type="domain" description="Cyclic nucleotide-binding" evidence="1">
    <location>
        <begin position="244"/>
        <end position="344"/>
    </location>
</feature>
<dbReference type="InterPro" id="IPR000595">
    <property type="entry name" value="cNMP-bd_dom"/>
</dbReference>
<dbReference type="SUPFAM" id="SSF55729">
    <property type="entry name" value="Acyl-CoA N-acyltransferases (Nat)"/>
    <property type="match status" value="1"/>
</dbReference>
<organism evidence="3 4">
    <name type="scientific">Plesiocystis pacifica SIR-1</name>
    <dbReference type="NCBI Taxonomy" id="391625"/>
    <lineage>
        <taxon>Bacteria</taxon>
        <taxon>Pseudomonadati</taxon>
        <taxon>Myxococcota</taxon>
        <taxon>Polyangia</taxon>
        <taxon>Nannocystales</taxon>
        <taxon>Nannocystaceae</taxon>
        <taxon>Plesiocystis</taxon>
    </lineage>
</organism>
<feature type="domain" description="N-acetyltransferase" evidence="2">
    <location>
        <begin position="16"/>
        <end position="177"/>
    </location>
</feature>
<dbReference type="InterPro" id="IPR014710">
    <property type="entry name" value="RmlC-like_jellyroll"/>
</dbReference>
<dbReference type="InterPro" id="IPR000182">
    <property type="entry name" value="GNAT_dom"/>
</dbReference>
<proteinExistence type="predicted"/>
<accession>A6GI23</accession>
<dbReference type="CDD" id="cd00038">
    <property type="entry name" value="CAP_ED"/>
    <property type="match status" value="1"/>
</dbReference>
<dbReference type="RefSeq" id="WP_006976359.1">
    <property type="nucleotide sequence ID" value="NZ_ABCS01000128.1"/>
</dbReference>
<dbReference type="AlphaFoldDB" id="A6GI23"/>
<dbReference type="SMART" id="SM00100">
    <property type="entry name" value="cNMP"/>
    <property type="match status" value="1"/>
</dbReference>
<evidence type="ECO:0008006" key="5">
    <source>
        <dbReference type="Google" id="ProtNLM"/>
    </source>
</evidence>
<dbReference type="SUPFAM" id="SSF51206">
    <property type="entry name" value="cAMP-binding domain-like"/>
    <property type="match status" value="1"/>
</dbReference>
<dbReference type="eggNOG" id="COG3176">
    <property type="taxonomic scope" value="Bacteria"/>
</dbReference>
<dbReference type="Pfam" id="PF00027">
    <property type="entry name" value="cNMP_binding"/>
    <property type="match status" value="1"/>
</dbReference>
<protein>
    <recommendedName>
        <fullName evidence="5">Cyclic nucleotide-binding domain-containing protein</fullName>
    </recommendedName>
</protein>
<gene>
    <name evidence="3" type="ORF">PPSIR1_03143</name>
</gene>
<dbReference type="PANTHER" id="PTHR24567:SF74">
    <property type="entry name" value="HTH-TYPE TRANSCRIPTIONAL REGULATOR ARCR"/>
    <property type="match status" value="1"/>
</dbReference>
<evidence type="ECO:0000259" key="2">
    <source>
        <dbReference type="PROSITE" id="PS51186"/>
    </source>
</evidence>
<dbReference type="InterPro" id="IPR050397">
    <property type="entry name" value="Env_Response_Regulators"/>
</dbReference>
<dbReference type="PROSITE" id="PS50042">
    <property type="entry name" value="CNMP_BINDING_3"/>
    <property type="match status" value="1"/>
</dbReference>
<name>A6GI23_9BACT</name>
<dbReference type="Gene3D" id="2.60.120.10">
    <property type="entry name" value="Jelly Rolls"/>
    <property type="match status" value="1"/>
</dbReference>
<dbReference type="STRING" id="391625.PPSIR1_03143"/>
<dbReference type="GO" id="GO:0003700">
    <property type="term" value="F:DNA-binding transcription factor activity"/>
    <property type="evidence" value="ECO:0007669"/>
    <property type="project" value="TreeGrafter"/>
</dbReference>
<dbReference type="InterPro" id="IPR018490">
    <property type="entry name" value="cNMP-bd_dom_sf"/>
</dbReference>
<dbReference type="GO" id="GO:0016747">
    <property type="term" value="F:acyltransferase activity, transferring groups other than amino-acyl groups"/>
    <property type="evidence" value="ECO:0007669"/>
    <property type="project" value="InterPro"/>
</dbReference>
<dbReference type="PROSITE" id="PS51186">
    <property type="entry name" value="GNAT"/>
    <property type="match status" value="1"/>
</dbReference>
<keyword evidence="4" id="KW-1185">Reference proteome</keyword>
<dbReference type="Proteomes" id="UP000005801">
    <property type="component" value="Unassembled WGS sequence"/>
</dbReference>
<dbReference type="EMBL" id="ABCS01000128">
    <property type="protein sequence ID" value="EDM74486.1"/>
    <property type="molecule type" value="Genomic_DNA"/>
</dbReference>